<proteinExistence type="inferred from homology"/>
<accession>A0A803LHL1</accession>
<dbReference type="Proteomes" id="UP000596660">
    <property type="component" value="Unplaced"/>
</dbReference>
<evidence type="ECO:0000256" key="2">
    <source>
        <dbReference type="ARBA" id="ARBA00007708"/>
    </source>
</evidence>
<dbReference type="InterPro" id="IPR038425">
    <property type="entry name" value="GAT_sf"/>
</dbReference>
<dbReference type="InterPro" id="IPR004152">
    <property type="entry name" value="GAT_dom"/>
</dbReference>
<dbReference type="GO" id="GO:0043130">
    <property type="term" value="F:ubiquitin binding"/>
    <property type="evidence" value="ECO:0007669"/>
    <property type="project" value="InterPro"/>
</dbReference>
<dbReference type="Gramene" id="AUR62013458-RA">
    <property type="protein sequence ID" value="AUR62013458-RA:cds"/>
    <property type="gene ID" value="AUR62013458"/>
</dbReference>
<evidence type="ECO:0000256" key="3">
    <source>
        <dbReference type="ARBA" id="ARBA00022448"/>
    </source>
</evidence>
<dbReference type="PANTHER" id="PTHR45898">
    <property type="entry name" value="TOM1-LIKE PROTEIN"/>
    <property type="match status" value="1"/>
</dbReference>
<evidence type="ECO:0000313" key="9">
    <source>
        <dbReference type="EnsemblPlants" id="AUR62013458-RA:cds"/>
    </source>
</evidence>
<dbReference type="PANTHER" id="PTHR45898:SF14">
    <property type="entry name" value="TOM1-LIKE PROTEIN 4"/>
    <property type="match status" value="1"/>
</dbReference>
<comment type="similarity">
    <text evidence="2">Belongs to the TOM1 family.</text>
</comment>
<evidence type="ECO:0000256" key="1">
    <source>
        <dbReference type="ARBA" id="ARBA00004170"/>
    </source>
</evidence>
<evidence type="ECO:0000259" key="8">
    <source>
        <dbReference type="PROSITE" id="PS50909"/>
    </source>
</evidence>
<dbReference type="Gene3D" id="1.25.40.90">
    <property type="match status" value="1"/>
</dbReference>
<reference evidence="9" key="2">
    <citation type="submission" date="2021-03" db="UniProtKB">
        <authorList>
            <consortium name="EnsemblPlants"/>
        </authorList>
    </citation>
    <scope>IDENTIFICATION</scope>
</reference>
<dbReference type="GO" id="GO:0035091">
    <property type="term" value="F:phosphatidylinositol binding"/>
    <property type="evidence" value="ECO:0007669"/>
    <property type="project" value="InterPro"/>
</dbReference>
<sequence>MANTAAAIAERATSDMLIGPDWAVNMELCDIINMDPSQAKDALKIIKKRLGNKSSKVQLLALSLAFVCKFMMLKILGKVLDTLGKNCGERIFQQIVERDILHDMVKIVKKKPDLSVRERILILIDTWQEALGGPRGRYPQFHAAYNELKSAGVTFPPREDNSVPLFTPPQTQPVSSPALVYDDETIPASLESDPSGLSLEEIQTAKGLADVLMEMLGALDPHNSEGVKEEVIVELVEQCSNYKKRVMTLVNNTTDEELLCQGLALNDDLQRVLGRHDDIAKGVAHASSEPTRAPAVPYVNANHDHDEEESEDEFAQLAHRSRDMQRQGRNLATSKAEPTQVNPRLPPPPSSKRPVSSDAGSVDYLSGDLYSSERSSSYPSSDSYNVERSSGAEKPVPFSVSSPTEYVNPTASLGPLSASPPHQSIASNSSPLFDKTPLYNEHTGLNKSDNLPLAPWDSPPPPPGPLPPPPIKYNQRQQFFEKQPFPGGASHSSSGSSSSYDGMVGQTQNLSLNSPSPPKQEKPEDALFKDLVDFAKSKSSASKSNNRSL</sequence>
<dbReference type="PROSITE" id="PS50179">
    <property type="entry name" value="VHS"/>
    <property type="match status" value="1"/>
</dbReference>
<feature type="compositionally biased region" description="Polar residues" evidence="6">
    <location>
        <begin position="505"/>
        <end position="514"/>
    </location>
</feature>
<dbReference type="GO" id="GO:0016020">
    <property type="term" value="C:membrane"/>
    <property type="evidence" value="ECO:0007669"/>
    <property type="project" value="UniProtKB-SubCell"/>
</dbReference>
<dbReference type="SMART" id="SM00288">
    <property type="entry name" value="VHS"/>
    <property type="match status" value="1"/>
</dbReference>
<feature type="compositionally biased region" description="Polar residues" evidence="6">
    <location>
        <begin position="399"/>
        <end position="411"/>
    </location>
</feature>
<dbReference type="SUPFAM" id="SSF48464">
    <property type="entry name" value="ENTH/VHS domain"/>
    <property type="match status" value="1"/>
</dbReference>
<feature type="domain" description="GAT" evidence="8">
    <location>
        <begin position="193"/>
        <end position="281"/>
    </location>
</feature>
<dbReference type="Pfam" id="PF00790">
    <property type="entry name" value="VHS"/>
    <property type="match status" value="2"/>
</dbReference>
<dbReference type="EnsemblPlants" id="AUR62013458-RA">
    <property type="protein sequence ID" value="AUR62013458-RA:cds"/>
    <property type="gene ID" value="AUR62013458"/>
</dbReference>
<dbReference type="InterPro" id="IPR002014">
    <property type="entry name" value="VHS_dom"/>
</dbReference>
<feature type="compositionally biased region" description="Polar residues" evidence="6">
    <location>
        <begin position="420"/>
        <end position="431"/>
    </location>
</feature>
<dbReference type="PROSITE" id="PS50909">
    <property type="entry name" value="GAT"/>
    <property type="match status" value="1"/>
</dbReference>
<evidence type="ECO:0000256" key="5">
    <source>
        <dbReference type="ARBA" id="ARBA00023136"/>
    </source>
</evidence>
<comment type="subcellular location">
    <subcellularLocation>
        <location evidence="1">Membrane</location>
        <topology evidence="1">Peripheral membrane protein</topology>
    </subcellularLocation>
</comment>
<dbReference type="CDD" id="cd14231">
    <property type="entry name" value="GAT_GGA-like_plant"/>
    <property type="match status" value="1"/>
</dbReference>
<feature type="compositionally biased region" description="Basic and acidic residues" evidence="6">
    <location>
        <begin position="519"/>
        <end position="536"/>
    </location>
</feature>
<organism evidence="9 10">
    <name type="scientific">Chenopodium quinoa</name>
    <name type="common">Quinoa</name>
    <dbReference type="NCBI Taxonomy" id="63459"/>
    <lineage>
        <taxon>Eukaryota</taxon>
        <taxon>Viridiplantae</taxon>
        <taxon>Streptophyta</taxon>
        <taxon>Embryophyta</taxon>
        <taxon>Tracheophyta</taxon>
        <taxon>Spermatophyta</taxon>
        <taxon>Magnoliopsida</taxon>
        <taxon>eudicotyledons</taxon>
        <taxon>Gunneridae</taxon>
        <taxon>Pentapetalae</taxon>
        <taxon>Caryophyllales</taxon>
        <taxon>Chenopodiaceae</taxon>
        <taxon>Chenopodioideae</taxon>
        <taxon>Atripliceae</taxon>
        <taxon>Chenopodium</taxon>
    </lineage>
</organism>
<reference evidence="9" key="1">
    <citation type="journal article" date="2017" name="Nature">
        <title>The genome of Chenopodium quinoa.</title>
        <authorList>
            <person name="Jarvis D.E."/>
            <person name="Ho Y.S."/>
            <person name="Lightfoot D.J."/>
            <person name="Schmoeckel S.M."/>
            <person name="Li B."/>
            <person name="Borm T.J.A."/>
            <person name="Ohyanagi H."/>
            <person name="Mineta K."/>
            <person name="Michell C.T."/>
            <person name="Saber N."/>
            <person name="Kharbatia N.M."/>
            <person name="Rupper R.R."/>
            <person name="Sharp A.R."/>
            <person name="Dally N."/>
            <person name="Boughton B.A."/>
            <person name="Woo Y.H."/>
            <person name="Gao G."/>
            <person name="Schijlen E.G.W.M."/>
            <person name="Guo X."/>
            <person name="Momin A.A."/>
            <person name="Negrao S."/>
            <person name="Al-Babili S."/>
            <person name="Gehring C."/>
            <person name="Roessner U."/>
            <person name="Jung C."/>
            <person name="Murphy K."/>
            <person name="Arold S.T."/>
            <person name="Gojobori T."/>
            <person name="van der Linden C.G."/>
            <person name="van Loo E.N."/>
            <person name="Jellen E.N."/>
            <person name="Maughan P.J."/>
            <person name="Tester M."/>
        </authorList>
    </citation>
    <scope>NUCLEOTIDE SEQUENCE [LARGE SCALE GENOMIC DNA]</scope>
    <source>
        <strain evidence="9">cv. PI 614886</strain>
    </source>
</reference>
<dbReference type="SUPFAM" id="SSF89009">
    <property type="entry name" value="GAT-like domain"/>
    <property type="match status" value="1"/>
</dbReference>
<dbReference type="GO" id="GO:0005737">
    <property type="term" value="C:cytoplasm"/>
    <property type="evidence" value="ECO:0007669"/>
    <property type="project" value="UniProtKB-ARBA"/>
</dbReference>
<feature type="compositionally biased region" description="Pro residues" evidence="6">
    <location>
        <begin position="457"/>
        <end position="471"/>
    </location>
</feature>
<evidence type="ECO:0000313" key="10">
    <source>
        <dbReference type="Proteomes" id="UP000596660"/>
    </source>
</evidence>
<keyword evidence="10" id="KW-1185">Reference proteome</keyword>
<dbReference type="GO" id="GO:0043328">
    <property type="term" value="P:protein transport to vacuole involved in ubiquitin-dependent protein catabolic process via the multivesicular body sorting pathway"/>
    <property type="evidence" value="ECO:0007669"/>
    <property type="project" value="InterPro"/>
</dbReference>
<feature type="compositionally biased region" description="Polar residues" evidence="6">
    <location>
        <begin position="327"/>
        <end position="342"/>
    </location>
</feature>
<keyword evidence="5" id="KW-0472">Membrane</keyword>
<evidence type="ECO:0000256" key="4">
    <source>
        <dbReference type="ARBA" id="ARBA00022927"/>
    </source>
</evidence>
<evidence type="ECO:0000259" key="7">
    <source>
        <dbReference type="PROSITE" id="PS50179"/>
    </source>
</evidence>
<feature type="domain" description="VHS" evidence="7">
    <location>
        <begin position="12"/>
        <end position="156"/>
    </location>
</feature>
<name>A0A803LHL1_CHEQI</name>
<feature type="compositionally biased region" description="Low complexity" evidence="6">
    <location>
        <begin position="370"/>
        <end position="384"/>
    </location>
</feature>
<feature type="compositionally biased region" description="Low complexity" evidence="6">
    <location>
        <begin position="537"/>
        <end position="549"/>
    </location>
</feature>
<evidence type="ECO:0000256" key="6">
    <source>
        <dbReference type="SAM" id="MobiDB-lite"/>
    </source>
</evidence>
<keyword evidence="3" id="KW-0813">Transport</keyword>
<dbReference type="CDD" id="cd03561">
    <property type="entry name" value="VHS"/>
    <property type="match status" value="1"/>
</dbReference>
<dbReference type="InterPro" id="IPR008942">
    <property type="entry name" value="ENTH_VHS"/>
</dbReference>
<dbReference type="InterPro" id="IPR044836">
    <property type="entry name" value="TOL_plant"/>
</dbReference>
<dbReference type="Pfam" id="PF03127">
    <property type="entry name" value="GAT"/>
    <property type="match status" value="1"/>
</dbReference>
<dbReference type="AlphaFoldDB" id="A0A803LHL1"/>
<dbReference type="Gene3D" id="1.20.58.160">
    <property type="match status" value="1"/>
</dbReference>
<feature type="compositionally biased region" description="Low complexity" evidence="6">
    <location>
        <begin position="487"/>
        <end position="499"/>
    </location>
</feature>
<feature type="region of interest" description="Disordered" evidence="6">
    <location>
        <begin position="320"/>
        <end position="549"/>
    </location>
</feature>
<protein>
    <submittedName>
        <fullName evidence="9">Uncharacterized protein</fullName>
    </submittedName>
</protein>
<keyword evidence="4" id="KW-0653">Protein transport</keyword>